<gene>
    <name evidence="2" type="primary">24</name>
    <name evidence="2" type="ORF">SEA_THESTRAL_24</name>
</gene>
<sequence length="164" mass="17475">MSLLLPGYQPHGIVAITTNLGTTAYVGDTETMVYQLPFKAAPKRIYRVHLQVYAMDTDGTGDNTNTNIRYAKNSAIIKCRWASGSTVTTSGSTTGEHRVTVYDDDSTTASGADVAFYLCNPPAGQLTVGISLATARAAATYGQVRVLPGSYSYFAVEDVGPFSE</sequence>
<evidence type="ECO:0000259" key="1">
    <source>
        <dbReference type="Pfam" id="PF23972"/>
    </source>
</evidence>
<name>A0A385E0E6_9CAUD</name>
<feature type="domain" description="DUF7298" evidence="1">
    <location>
        <begin position="8"/>
        <end position="163"/>
    </location>
</feature>
<dbReference type="KEGG" id="vg:64471743"/>
<proteinExistence type="predicted"/>
<dbReference type="Proteomes" id="UP000264237">
    <property type="component" value="Segment"/>
</dbReference>
<accession>A0A385E0E6</accession>
<dbReference type="InterPro" id="IPR055722">
    <property type="entry name" value="DUF7298"/>
</dbReference>
<evidence type="ECO:0000313" key="2">
    <source>
        <dbReference type="EMBL" id="AXQ65221.1"/>
    </source>
</evidence>
<dbReference type="RefSeq" id="YP_010055807.1">
    <property type="nucleotide sequence ID" value="NC_054670.1"/>
</dbReference>
<dbReference type="EMBL" id="MH651190">
    <property type="protein sequence ID" value="AXQ65221.1"/>
    <property type="molecule type" value="Genomic_DNA"/>
</dbReference>
<evidence type="ECO:0000313" key="3">
    <source>
        <dbReference type="Proteomes" id="UP000264237"/>
    </source>
</evidence>
<protein>
    <recommendedName>
        <fullName evidence="1">DUF7298 domain-containing protein</fullName>
    </recommendedName>
</protein>
<dbReference type="GeneID" id="64471743"/>
<keyword evidence="3" id="KW-1185">Reference proteome</keyword>
<organism evidence="2 3">
    <name type="scientific">Streptomyces phage Thestral</name>
    <dbReference type="NCBI Taxonomy" id="2301715"/>
    <lineage>
        <taxon>Viruses</taxon>
        <taxon>Duplodnaviria</taxon>
        <taxon>Heunggongvirae</taxon>
        <taxon>Uroviricota</taxon>
        <taxon>Caudoviricetes</taxon>
        <taxon>Arquatrovirinae</taxon>
        <taxon>Caelumvirus</taxon>
        <taxon>Caelumvirus thestral</taxon>
    </lineage>
</organism>
<dbReference type="Pfam" id="PF23972">
    <property type="entry name" value="DUF7298"/>
    <property type="match status" value="1"/>
</dbReference>
<reference evidence="3" key="1">
    <citation type="submission" date="2018-07" db="EMBL/GenBank/DDBJ databases">
        <authorList>
            <person name="Ceviker L.M."/>
            <person name="Benitez L.F."/>
            <person name="McCown C.A."/>
            <person name="Nayek S."/>
            <person name="Bhuiyan S."/>
            <person name="Hughes L.E."/>
            <person name="Garlena R.A."/>
            <person name="Russell D.A."/>
            <person name="Pope W.H."/>
            <person name="Jacobs-Sera D."/>
            <person name="Hatfull G.F."/>
        </authorList>
    </citation>
    <scope>NUCLEOTIDE SEQUENCE [LARGE SCALE GENOMIC DNA]</scope>
</reference>